<keyword evidence="1" id="KW-0240">DNA-directed RNA polymerase</keyword>
<comment type="caution">
    <text evidence="1">The sequence shown here is derived from an EMBL/GenBank/DDBJ whole genome shotgun (WGS) entry which is preliminary data.</text>
</comment>
<accession>A0A7X0M9M1</accession>
<name>A0A7X0M9M1_9ACTN</name>
<gene>
    <name evidence="1" type="ORF">BJ992_004517</name>
</gene>
<dbReference type="Proteomes" id="UP000555564">
    <property type="component" value="Unassembled WGS sequence"/>
</dbReference>
<keyword evidence="1" id="KW-0804">Transcription</keyword>
<dbReference type="RefSeq" id="WP_184984151.1">
    <property type="nucleotide sequence ID" value="NZ_BAAALO010000076.1"/>
</dbReference>
<evidence type="ECO:0000313" key="1">
    <source>
        <dbReference type="EMBL" id="MBB6475086.1"/>
    </source>
</evidence>
<dbReference type="AlphaFoldDB" id="A0A7X0M9M1"/>
<proteinExistence type="predicted"/>
<reference evidence="1 2" key="1">
    <citation type="submission" date="2020-08" db="EMBL/GenBank/DDBJ databases">
        <title>Sequencing the genomes of 1000 actinobacteria strains.</title>
        <authorList>
            <person name="Klenk H.-P."/>
        </authorList>
    </citation>
    <scope>NUCLEOTIDE SEQUENCE [LARGE SCALE GENOMIC DNA]</scope>
    <source>
        <strain evidence="1 2">DSM 44936</strain>
    </source>
</reference>
<organism evidence="1 2">
    <name type="scientific">Sphaerisporangium rubeum</name>
    <dbReference type="NCBI Taxonomy" id="321317"/>
    <lineage>
        <taxon>Bacteria</taxon>
        <taxon>Bacillati</taxon>
        <taxon>Actinomycetota</taxon>
        <taxon>Actinomycetes</taxon>
        <taxon>Streptosporangiales</taxon>
        <taxon>Streptosporangiaceae</taxon>
        <taxon>Sphaerisporangium</taxon>
    </lineage>
</organism>
<sequence length="52" mass="5876">MKTAQHRHCCPRCGSLLDEGPVLYRCAMCHRSIYAADLDTEFHTVPQTADIL</sequence>
<dbReference type="EMBL" id="JACHIU010000001">
    <property type="protein sequence ID" value="MBB6475086.1"/>
    <property type="molecule type" value="Genomic_DNA"/>
</dbReference>
<dbReference type="GO" id="GO:0000428">
    <property type="term" value="C:DNA-directed RNA polymerase complex"/>
    <property type="evidence" value="ECO:0007669"/>
    <property type="project" value="UniProtKB-KW"/>
</dbReference>
<evidence type="ECO:0000313" key="2">
    <source>
        <dbReference type="Proteomes" id="UP000555564"/>
    </source>
</evidence>
<keyword evidence="2" id="KW-1185">Reference proteome</keyword>
<protein>
    <submittedName>
        <fullName evidence="1">DNA-directed RNA polymerase subunit RPC12/RpoP</fullName>
    </submittedName>
</protein>